<dbReference type="EMBL" id="JAENHO010000001">
    <property type="protein sequence ID" value="MBL7253347.1"/>
    <property type="molecule type" value="Genomic_DNA"/>
</dbReference>
<dbReference type="SUPFAM" id="SSF50370">
    <property type="entry name" value="Ricin B-like lectins"/>
    <property type="match status" value="1"/>
</dbReference>
<protein>
    <submittedName>
        <fullName evidence="2">Ricin-type beta-trefoil lectin domain protein</fullName>
    </submittedName>
</protein>
<dbReference type="SUPFAM" id="SSF49899">
    <property type="entry name" value="Concanavalin A-like lectins/glucanases"/>
    <property type="match status" value="1"/>
</dbReference>
<dbReference type="PROSITE" id="PS50231">
    <property type="entry name" value="RICIN_B_LECTIN"/>
    <property type="match status" value="1"/>
</dbReference>
<evidence type="ECO:0000313" key="3">
    <source>
        <dbReference type="Proteomes" id="UP000598996"/>
    </source>
</evidence>
<dbReference type="InterPro" id="IPR000772">
    <property type="entry name" value="Ricin_B_lectin"/>
</dbReference>
<sequence length="461" mass="49837">MLWALPHPLSPRMSPMAHALIRRTLHAAAAAVVAATGLVAAGVTTAAPAQAAVTCGVLFDDFSYASASDPALAQRGWHIRTNAGGPGVPGATWSAGNVSFPTVDGQTVARLQATTNGTGGGTTHAEMSLSDRRFFEGTYFARIKFADTPVSGNDGDLVNQTFYTISPLRYAMDPIYSELDFSEYLPNGGWGAAGPTNFQTTWYTYQPDPWVQDRQYSSQSRSIAGWRDVMATVAGGEVRYYIDGQLVGTHGGKFYPRQNMSIDFNQWFIDLTGHSGATSVWHENIDYVFHAKKQVLTPAQASARVNAFRAAGTRHTDNVTADNSCTPTDTPPAGGTTRIASNWNNKCIDVPNWNFADRQRVHVWDCTDGTNQKWQFVDGTVRTENNKCLDVADAATNDGAAVQIYTCNGTGAQQFVLSAAGDLVNPQANKCVDIAEWNPNNGAVLHLWTCVGGANQKWRRA</sequence>
<dbReference type="InterPro" id="IPR013320">
    <property type="entry name" value="ConA-like_dom_sf"/>
</dbReference>
<reference evidence="2 3" key="1">
    <citation type="submission" date="2021-01" db="EMBL/GenBank/DDBJ databases">
        <title>Actinoplanes sp. nov. LDG1-01 isolated from lichen.</title>
        <authorList>
            <person name="Saeng-In P."/>
            <person name="Phongsopitanun W."/>
            <person name="Kanchanasin P."/>
            <person name="Yuki M."/>
            <person name="Kudo T."/>
            <person name="Ohkuma M."/>
            <person name="Tanasupawat S."/>
        </authorList>
    </citation>
    <scope>NUCLEOTIDE SEQUENCE [LARGE SCALE GENOMIC DNA]</scope>
    <source>
        <strain evidence="2 3">LDG1-01</strain>
    </source>
</reference>
<evidence type="ECO:0000313" key="2">
    <source>
        <dbReference type="EMBL" id="MBL7253347.1"/>
    </source>
</evidence>
<feature type="domain" description="GH16" evidence="1">
    <location>
        <begin position="1"/>
        <end position="299"/>
    </location>
</feature>
<dbReference type="Gene3D" id="2.80.10.50">
    <property type="match status" value="1"/>
</dbReference>
<name>A0ABS1VHW9_9ACTN</name>
<gene>
    <name evidence="2" type="ORF">JKJ07_03390</name>
</gene>
<dbReference type="CDD" id="cd00413">
    <property type="entry name" value="Glyco_hydrolase_16"/>
    <property type="match status" value="1"/>
</dbReference>
<proteinExistence type="predicted"/>
<organism evidence="2 3">
    <name type="scientific">Paractinoplanes lichenicola</name>
    <dbReference type="NCBI Taxonomy" id="2802976"/>
    <lineage>
        <taxon>Bacteria</taxon>
        <taxon>Bacillati</taxon>
        <taxon>Actinomycetota</taxon>
        <taxon>Actinomycetes</taxon>
        <taxon>Micromonosporales</taxon>
        <taxon>Micromonosporaceae</taxon>
        <taxon>Paractinoplanes</taxon>
    </lineage>
</organism>
<evidence type="ECO:0000259" key="1">
    <source>
        <dbReference type="PROSITE" id="PS51762"/>
    </source>
</evidence>
<comment type="caution">
    <text evidence="2">The sequence shown here is derived from an EMBL/GenBank/DDBJ whole genome shotgun (WGS) entry which is preliminary data.</text>
</comment>
<accession>A0ABS1VHW9</accession>
<dbReference type="PROSITE" id="PS51762">
    <property type="entry name" value="GH16_2"/>
    <property type="match status" value="1"/>
</dbReference>
<dbReference type="Proteomes" id="UP000598996">
    <property type="component" value="Unassembled WGS sequence"/>
</dbReference>
<dbReference type="Gene3D" id="2.60.120.200">
    <property type="match status" value="1"/>
</dbReference>
<dbReference type="InterPro" id="IPR035992">
    <property type="entry name" value="Ricin_B-like_lectins"/>
</dbReference>
<dbReference type="SMART" id="SM00458">
    <property type="entry name" value="RICIN"/>
    <property type="match status" value="1"/>
</dbReference>
<keyword evidence="3" id="KW-1185">Reference proteome</keyword>
<dbReference type="InterPro" id="IPR000757">
    <property type="entry name" value="Beta-glucanase-like"/>
</dbReference>
<dbReference type="Pfam" id="PF00652">
    <property type="entry name" value="Ricin_B_lectin"/>
    <property type="match status" value="1"/>
</dbReference>